<evidence type="ECO:0000313" key="7">
    <source>
        <dbReference type="EMBL" id="KAK3011005.1"/>
    </source>
</evidence>
<dbReference type="Gene3D" id="3.40.1810.10">
    <property type="entry name" value="Transcription factor, MADS-box"/>
    <property type="match status" value="1"/>
</dbReference>
<sequence length="282" mass="32345">MGRAKLTMELISKEKSRNITFQKRKQGLIKKAFEFTTLCDVSACVIIYAPDQNDGPAAPEIWPPNPHEVKRIINAYKSNRKDSKKRTCNVSDYFEDRKKKIEEELIKARQENLQAKYPTWFDFMANLPAGQLREFANALDQKLEVSKARVRQLISGNSYFQGQALGYNDIELLNVINHQNAGSSMRPPVDEYPTMFDHGHVPHPANPSPMMMLMMDGPSEPIEREFCYDNRPLMHYFAPVLQPMPPYVQCPLVGSGSSQVHASKVNEYDSDYQMKNQGARYY</sequence>
<evidence type="ECO:0000256" key="1">
    <source>
        <dbReference type="ARBA" id="ARBA00004123"/>
    </source>
</evidence>
<dbReference type="PROSITE" id="PS50066">
    <property type="entry name" value="MADS_BOX_2"/>
    <property type="match status" value="1"/>
</dbReference>
<accession>A0AA88WNH6</accession>
<dbReference type="CDD" id="cd00266">
    <property type="entry name" value="MADS_SRF_like"/>
    <property type="match status" value="1"/>
</dbReference>
<dbReference type="GO" id="GO:0045944">
    <property type="term" value="P:positive regulation of transcription by RNA polymerase II"/>
    <property type="evidence" value="ECO:0007669"/>
    <property type="project" value="InterPro"/>
</dbReference>
<proteinExistence type="predicted"/>
<keyword evidence="4" id="KW-0804">Transcription</keyword>
<evidence type="ECO:0000259" key="6">
    <source>
        <dbReference type="PROSITE" id="PS50066"/>
    </source>
</evidence>
<evidence type="ECO:0000313" key="9">
    <source>
        <dbReference type="Proteomes" id="UP001188597"/>
    </source>
</evidence>
<dbReference type="GO" id="GO:0000981">
    <property type="term" value="F:DNA-binding transcription factor activity, RNA polymerase II-specific"/>
    <property type="evidence" value="ECO:0007669"/>
    <property type="project" value="InterPro"/>
</dbReference>
<dbReference type="SMART" id="SM00432">
    <property type="entry name" value="MADS"/>
    <property type="match status" value="1"/>
</dbReference>
<reference evidence="8" key="1">
    <citation type="submission" date="2022-12" db="EMBL/GenBank/DDBJ databases">
        <title>Draft genome assemblies for two species of Escallonia (Escalloniales).</title>
        <authorList>
            <person name="Chanderbali A."/>
            <person name="Dervinis C."/>
            <person name="Anghel I."/>
            <person name="Soltis D."/>
            <person name="Soltis P."/>
            <person name="Zapata F."/>
        </authorList>
    </citation>
    <scope>NUCLEOTIDE SEQUENCE</scope>
    <source>
        <strain evidence="8">UCBG64.0493</strain>
        <tissue evidence="8">Leaf</tissue>
    </source>
</reference>
<evidence type="ECO:0000256" key="2">
    <source>
        <dbReference type="ARBA" id="ARBA00023015"/>
    </source>
</evidence>
<dbReference type="EMBL" id="JAVXUP010000424">
    <property type="protein sequence ID" value="KAK3028253.1"/>
    <property type="molecule type" value="Genomic_DNA"/>
</dbReference>
<dbReference type="EMBL" id="JAVXUP010001490">
    <property type="protein sequence ID" value="KAK3011005.1"/>
    <property type="molecule type" value="Genomic_DNA"/>
</dbReference>
<dbReference type="PANTHER" id="PTHR11945:SF176">
    <property type="entry name" value="MADS-BOX TRANSCRIPTION FACTOR FAMILY PROTEIN"/>
    <property type="match status" value="1"/>
</dbReference>
<dbReference type="InterPro" id="IPR033897">
    <property type="entry name" value="SRF-like_MADS-box"/>
</dbReference>
<evidence type="ECO:0000256" key="3">
    <source>
        <dbReference type="ARBA" id="ARBA00023125"/>
    </source>
</evidence>
<name>A0AA88WNH6_9ASTE</name>
<dbReference type="GO" id="GO:0046983">
    <property type="term" value="F:protein dimerization activity"/>
    <property type="evidence" value="ECO:0007669"/>
    <property type="project" value="InterPro"/>
</dbReference>
<keyword evidence="3" id="KW-0238">DNA-binding</keyword>
<dbReference type="Proteomes" id="UP001188597">
    <property type="component" value="Unassembled WGS sequence"/>
</dbReference>
<dbReference type="PRINTS" id="PR00404">
    <property type="entry name" value="MADSDOMAIN"/>
</dbReference>
<dbReference type="SUPFAM" id="SSF55455">
    <property type="entry name" value="SRF-like"/>
    <property type="match status" value="1"/>
</dbReference>
<protein>
    <recommendedName>
        <fullName evidence="6">MADS-box domain-containing protein</fullName>
    </recommendedName>
</protein>
<dbReference type="GO" id="GO:0000978">
    <property type="term" value="F:RNA polymerase II cis-regulatory region sequence-specific DNA binding"/>
    <property type="evidence" value="ECO:0007669"/>
    <property type="project" value="TreeGrafter"/>
</dbReference>
<dbReference type="InterPro" id="IPR002100">
    <property type="entry name" value="TF_MADSbox"/>
</dbReference>
<comment type="subcellular location">
    <subcellularLocation>
        <location evidence="1">Nucleus</location>
    </subcellularLocation>
</comment>
<gene>
    <name evidence="7" type="ORF">RJ639_011909</name>
    <name evidence="8" type="ORF">RJ639_037587</name>
</gene>
<evidence type="ECO:0000256" key="5">
    <source>
        <dbReference type="ARBA" id="ARBA00023242"/>
    </source>
</evidence>
<dbReference type="AlphaFoldDB" id="A0AA88WNH6"/>
<dbReference type="InterPro" id="IPR036879">
    <property type="entry name" value="TF_MADSbox_sf"/>
</dbReference>
<comment type="caution">
    <text evidence="8">The sequence shown here is derived from an EMBL/GenBank/DDBJ whole genome shotgun (WGS) entry which is preliminary data.</text>
</comment>
<dbReference type="PANTHER" id="PTHR11945">
    <property type="entry name" value="MADS BOX PROTEIN"/>
    <property type="match status" value="1"/>
</dbReference>
<feature type="domain" description="MADS-box" evidence="6">
    <location>
        <begin position="1"/>
        <end position="49"/>
    </location>
</feature>
<keyword evidence="5" id="KW-0539">Nucleus</keyword>
<evidence type="ECO:0000313" key="8">
    <source>
        <dbReference type="EMBL" id="KAK3028253.1"/>
    </source>
</evidence>
<evidence type="ECO:0000256" key="4">
    <source>
        <dbReference type="ARBA" id="ARBA00023163"/>
    </source>
</evidence>
<dbReference type="GO" id="GO:0005634">
    <property type="term" value="C:nucleus"/>
    <property type="evidence" value="ECO:0007669"/>
    <property type="project" value="UniProtKB-SubCell"/>
</dbReference>
<keyword evidence="9" id="KW-1185">Reference proteome</keyword>
<dbReference type="Pfam" id="PF00319">
    <property type="entry name" value="SRF-TF"/>
    <property type="match status" value="1"/>
</dbReference>
<keyword evidence="2" id="KW-0805">Transcription regulation</keyword>
<organism evidence="8 9">
    <name type="scientific">Escallonia herrerae</name>
    <dbReference type="NCBI Taxonomy" id="1293975"/>
    <lineage>
        <taxon>Eukaryota</taxon>
        <taxon>Viridiplantae</taxon>
        <taxon>Streptophyta</taxon>
        <taxon>Embryophyta</taxon>
        <taxon>Tracheophyta</taxon>
        <taxon>Spermatophyta</taxon>
        <taxon>Magnoliopsida</taxon>
        <taxon>eudicotyledons</taxon>
        <taxon>Gunneridae</taxon>
        <taxon>Pentapetalae</taxon>
        <taxon>asterids</taxon>
        <taxon>campanulids</taxon>
        <taxon>Escalloniales</taxon>
        <taxon>Escalloniaceae</taxon>
        <taxon>Escallonia</taxon>
    </lineage>
</organism>